<sequence length="240" mass="26813">MSFFWQLPEKEVEADLPDPGAEVEEKLIQEAAAKRPGLLALAEDHEPSVQWPPVKPLPPAEGDRKSGRTRGGRDRDRRRRGGEKAEEAKEPKAEDRPKKREDGWLPKAEYEAKKREERAQRRNEAGKGKAGFKGEEGKGFKGKGFKGDHSQADKPTDRGSRGGRGARAWEDLPPRPPPPEETSEAKARRQREDAELTTRDKLRNATTVVEMQEAIATAKELGLKLEASVGERKLQRMQGA</sequence>
<feature type="region of interest" description="Disordered" evidence="1">
    <location>
        <begin position="1"/>
        <end position="20"/>
    </location>
</feature>
<feature type="region of interest" description="Disordered" evidence="1">
    <location>
        <begin position="38"/>
        <end position="204"/>
    </location>
</feature>
<feature type="compositionally biased region" description="Basic and acidic residues" evidence="1">
    <location>
        <begin position="82"/>
        <end position="160"/>
    </location>
</feature>
<comment type="caution">
    <text evidence="2">The sequence shown here is derived from an EMBL/GenBank/DDBJ whole genome shotgun (WGS) entry which is preliminary data.</text>
</comment>
<accession>A0AA36IZN8</accession>
<feature type="compositionally biased region" description="Basic and acidic residues" evidence="1">
    <location>
        <begin position="61"/>
        <end position="75"/>
    </location>
</feature>
<dbReference type="Proteomes" id="UP001178507">
    <property type="component" value="Unassembled WGS sequence"/>
</dbReference>
<name>A0AA36IZN8_9DINO</name>
<reference evidence="2" key="1">
    <citation type="submission" date="2023-08" db="EMBL/GenBank/DDBJ databases">
        <authorList>
            <person name="Chen Y."/>
            <person name="Shah S."/>
            <person name="Dougan E. K."/>
            <person name="Thang M."/>
            <person name="Chan C."/>
        </authorList>
    </citation>
    <scope>NUCLEOTIDE SEQUENCE</scope>
</reference>
<evidence type="ECO:0000313" key="3">
    <source>
        <dbReference type="Proteomes" id="UP001178507"/>
    </source>
</evidence>
<dbReference type="AlphaFoldDB" id="A0AA36IZN8"/>
<protein>
    <submittedName>
        <fullName evidence="2">Uncharacterized protein</fullName>
    </submittedName>
</protein>
<evidence type="ECO:0000256" key="1">
    <source>
        <dbReference type="SAM" id="MobiDB-lite"/>
    </source>
</evidence>
<evidence type="ECO:0000313" key="2">
    <source>
        <dbReference type="EMBL" id="CAJ1395806.1"/>
    </source>
</evidence>
<gene>
    <name evidence="2" type="ORF">EVOR1521_LOCUS20154</name>
</gene>
<proteinExistence type="predicted"/>
<feature type="compositionally biased region" description="Basic and acidic residues" evidence="1">
    <location>
        <begin position="183"/>
        <end position="203"/>
    </location>
</feature>
<keyword evidence="3" id="KW-1185">Reference proteome</keyword>
<dbReference type="EMBL" id="CAUJNA010003209">
    <property type="protein sequence ID" value="CAJ1395806.1"/>
    <property type="molecule type" value="Genomic_DNA"/>
</dbReference>
<organism evidence="2 3">
    <name type="scientific">Effrenium voratum</name>
    <dbReference type="NCBI Taxonomy" id="2562239"/>
    <lineage>
        <taxon>Eukaryota</taxon>
        <taxon>Sar</taxon>
        <taxon>Alveolata</taxon>
        <taxon>Dinophyceae</taxon>
        <taxon>Suessiales</taxon>
        <taxon>Symbiodiniaceae</taxon>
        <taxon>Effrenium</taxon>
    </lineage>
</organism>